<feature type="transmembrane region" description="Helical" evidence="1">
    <location>
        <begin position="34"/>
        <end position="50"/>
    </location>
</feature>
<evidence type="ECO:0000313" key="3">
    <source>
        <dbReference type="EMBL" id="CDO57361.1"/>
    </source>
</evidence>
<feature type="compositionally biased region" description="Polar residues" evidence="2">
    <location>
        <begin position="186"/>
        <end position="204"/>
    </location>
</feature>
<proteinExistence type="inferred from homology"/>
<dbReference type="EMBL" id="CCBN010000020">
    <property type="protein sequence ID" value="CDO57361.1"/>
    <property type="molecule type" value="Genomic_DNA"/>
</dbReference>
<comment type="subcellular location">
    <subcellularLocation>
        <location evidence="1">Membrane</location>
        <topology evidence="1">Multi-pass membrane protein</topology>
    </subcellularLocation>
</comment>
<feature type="region of interest" description="Disordered" evidence="2">
    <location>
        <begin position="232"/>
        <end position="276"/>
    </location>
</feature>
<accession>A0A0J9XJ73</accession>
<protein>
    <recommendedName>
        <fullName evidence="1">Protein YOP1</fullName>
    </recommendedName>
</protein>
<keyword evidence="1" id="KW-1133">Transmembrane helix</keyword>
<dbReference type="Pfam" id="PF03134">
    <property type="entry name" value="TB2_DP1_HVA22"/>
    <property type="match status" value="1"/>
</dbReference>
<comment type="similarity">
    <text evidence="1">Belongs to the DP1 family.</text>
</comment>
<dbReference type="GO" id="GO:0016020">
    <property type="term" value="C:membrane"/>
    <property type="evidence" value="ECO:0007669"/>
    <property type="project" value="UniProtKB-SubCell"/>
</dbReference>
<gene>
    <name evidence="3" type="ORF">BN980_GECA20s01814g</name>
</gene>
<sequence>MFALLFKLFSLVLSTVLPIFGSYRALNQNDNLLIRSWLMYWVVYSLQFTLESSFGFLVNFLPFFQLFRLLFILWLVLPQTQGASQIYLTYVQPFLHEHETEIGDYALFIYKKLRALGVEYLTQLLYYVKEYAAHYIVNSDIRPYRAVEPELAFKEETLAGGVGQGSFIDAFFSKFKTPPSFIAGNNSVNKPPSGVSNPASSLFENNDSQGSNSSKSSLIGAAFKIGAAAIQGSIQRSDPPKSNRSISSETTKASSLSTPELGSVSRETSGVTTGIDTFGTESLKVNKTRTSNGLEVGDSELGSKSSSTNSLSTDSDFDFIKPDEKSIDSQSLPRSRSNSWFGWRKSSQSSSSHETVSDKPISGNN</sequence>
<feature type="compositionally biased region" description="Basic and acidic residues" evidence="2">
    <location>
        <begin position="318"/>
        <end position="327"/>
    </location>
</feature>
<dbReference type="PANTHER" id="PTHR12300">
    <property type="entry name" value="HVA22-LIKE PROTEINS"/>
    <property type="match status" value="1"/>
</dbReference>
<keyword evidence="1" id="KW-0472">Membrane</keyword>
<comment type="caution">
    <text evidence="1">Lacks conserved residue(s) required for the propagation of feature annotation.</text>
</comment>
<evidence type="ECO:0000313" key="4">
    <source>
        <dbReference type="Proteomes" id="UP000242525"/>
    </source>
</evidence>
<feature type="compositionally biased region" description="Polar residues" evidence="2">
    <location>
        <begin position="233"/>
        <end position="276"/>
    </location>
</feature>
<organism evidence="3 4">
    <name type="scientific">Geotrichum candidum</name>
    <name type="common">Oospora lactis</name>
    <name type="synonym">Dipodascus geotrichum</name>
    <dbReference type="NCBI Taxonomy" id="1173061"/>
    <lineage>
        <taxon>Eukaryota</taxon>
        <taxon>Fungi</taxon>
        <taxon>Dikarya</taxon>
        <taxon>Ascomycota</taxon>
        <taxon>Saccharomycotina</taxon>
        <taxon>Dipodascomycetes</taxon>
        <taxon>Dipodascales</taxon>
        <taxon>Dipodascaceae</taxon>
        <taxon>Geotrichum</taxon>
    </lineage>
</organism>
<dbReference type="AlphaFoldDB" id="A0A0J9XJ73"/>
<feature type="compositionally biased region" description="Low complexity" evidence="2">
    <location>
        <begin position="299"/>
        <end position="314"/>
    </location>
</feature>
<dbReference type="STRING" id="1173061.A0A0J9XJ73"/>
<comment type="caution">
    <text evidence="3">The sequence shown here is derived from an EMBL/GenBank/DDBJ whole genome shotgun (WGS) entry which is preliminary data.</text>
</comment>
<feature type="compositionally biased region" description="Low complexity" evidence="2">
    <location>
        <begin position="205"/>
        <end position="215"/>
    </location>
</feature>
<dbReference type="PANTHER" id="PTHR12300:SF177">
    <property type="entry name" value="PROTEIN YOP1"/>
    <property type="match status" value="1"/>
</dbReference>
<dbReference type="InterPro" id="IPR004345">
    <property type="entry name" value="TB2_DP1_HVA22"/>
</dbReference>
<feature type="compositionally biased region" description="Polar residues" evidence="2">
    <location>
        <begin position="328"/>
        <end position="340"/>
    </location>
</feature>
<name>A0A0J9XJ73_GEOCN</name>
<reference evidence="3" key="1">
    <citation type="submission" date="2014-03" db="EMBL/GenBank/DDBJ databases">
        <authorList>
            <person name="Casaregola S."/>
        </authorList>
    </citation>
    <scope>NUCLEOTIDE SEQUENCE [LARGE SCALE GENOMIC DNA]</scope>
    <source>
        <strain evidence="3">CLIB 918</strain>
    </source>
</reference>
<evidence type="ECO:0000256" key="1">
    <source>
        <dbReference type="RuleBase" id="RU362006"/>
    </source>
</evidence>
<dbReference type="Proteomes" id="UP000242525">
    <property type="component" value="Unassembled WGS sequence"/>
</dbReference>
<keyword evidence="4" id="KW-1185">Reference proteome</keyword>
<evidence type="ECO:0000256" key="2">
    <source>
        <dbReference type="SAM" id="MobiDB-lite"/>
    </source>
</evidence>
<feature type="region of interest" description="Disordered" evidence="2">
    <location>
        <begin position="186"/>
        <end position="215"/>
    </location>
</feature>
<feature type="region of interest" description="Disordered" evidence="2">
    <location>
        <begin position="289"/>
        <end position="365"/>
    </location>
</feature>
<keyword evidence="1" id="KW-0812">Transmembrane</keyword>
<dbReference type="OrthoDB" id="434647at2759"/>